<reference evidence="1" key="1">
    <citation type="submission" date="2022-10" db="EMBL/GenBank/DDBJ databases">
        <title>Culturing micro-colonial fungi from biological soil crusts in the Mojave desert and describing Neophaeococcomyces mojavensis, and introducing the new genera and species Taxawa tesnikishii.</title>
        <authorList>
            <person name="Kurbessoian T."/>
            <person name="Stajich J.E."/>
        </authorList>
    </citation>
    <scope>NUCLEOTIDE SEQUENCE</scope>
    <source>
        <strain evidence="1">JES_112</strain>
    </source>
</reference>
<comment type="caution">
    <text evidence="1">The sequence shown here is derived from an EMBL/GenBank/DDBJ whole genome shotgun (WGS) entry which is preliminary data.</text>
</comment>
<evidence type="ECO:0000313" key="1">
    <source>
        <dbReference type="EMBL" id="KAJ9662152.1"/>
    </source>
</evidence>
<accession>A0ACC3AGL8</accession>
<dbReference type="EMBL" id="JAPDRQ010000017">
    <property type="protein sequence ID" value="KAJ9662152.1"/>
    <property type="molecule type" value="Genomic_DNA"/>
</dbReference>
<evidence type="ECO:0000313" key="2">
    <source>
        <dbReference type="Proteomes" id="UP001172386"/>
    </source>
</evidence>
<proteinExistence type="predicted"/>
<dbReference type="Proteomes" id="UP001172386">
    <property type="component" value="Unassembled WGS sequence"/>
</dbReference>
<protein>
    <submittedName>
        <fullName evidence="1">Uncharacterized protein</fullName>
    </submittedName>
</protein>
<keyword evidence="2" id="KW-1185">Reference proteome</keyword>
<organism evidence="1 2">
    <name type="scientific">Neophaeococcomyces mojaviensis</name>
    <dbReference type="NCBI Taxonomy" id="3383035"/>
    <lineage>
        <taxon>Eukaryota</taxon>
        <taxon>Fungi</taxon>
        <taxon>Dikarya</taxon>
        <taxon>Ascomycota</taxon>
        <taxon>Pezizomycotina</taxon>
        <taxon>Eurotiomycetes</taxon>
        <taxon>Chaetothyriomycetidae</taxon>
        <taxon>Chaetothyriales</taxon>
        <taxon>Chaetothyriales incertae sedis</taxon>
        <taxon>Neophaeococcomyces</taxon>
    </lineage>
</organism>
<sequence>MGAGNKTIRVLSLGEYSANPQARSMHCVSTSNENLTDGGGVRGLSSMIILDHLLELINERLRQSPVGKHVENVLPAEIFDHIVGTSTGGLIAVMLVKLNMPIKECIQVYKNLCPRIFGKRQFGSCIGGLGVPRYSDENFRKCLQEVFHKYGKRSSGNTIRFMEEGSIGGNKAYWYVYSSMSRAHFFSHYCRSTQKETGRYIPYELWMTCRATTAAPTFFSRMTMHGRTFVDGAFGHTNNPTRKAHFHFLSKVSGYKDHPVVWMNIGTGSPKPSETSTIGSRRFSTVRRSWKERLMPNAIRDARNLLRDLEAIATDSDRVEEEMEDIISSRSNNQHIIFARVSANNGVAEVQLDDWRGMPMIEELTRMYLQRSEVQAKLEKMADELAEETIRRRKSVSASKAAGEPLPLKPPFLNNHHDDVGPLPSPETTIPQPDRESHHNPHSTVPVTPITPISPVTADDRDEEYNTEVDDPPKAPEISPVSSMSNESRVHRSSRSTQDLFAKVSGLLGVSGSSTRNGRGFTNLEFEGSTEKMGEKWKRRATIF</sequence>
<name>A0ACC3AGL8_9EURO</name>
<gene>
    <name evidence="1" type="ORF">H2198_001503</name>
</gene>